<dbReference type="Gene3D" id="2.10.109.10">
    <property type="entry name" value="Umud Fragment, subunit A"/>
    <property type="match status" value="1"/>
</dbReference>
<evidence type="ECO:0000313" key="14">
    <source>
        <dbReference type="EMBL" id="CBF83308.1"/>
    </source>
</evidence>
<evidence type="ECO:0000256" key="5">
    <source>
        <dbReference type="ARBA" id="ARBA00022692"/>
    </source>
</evidence>
<reference evidence="15" key="1">
    <citation type="journal article" date="2005" name="Nature">
        <title>Sequencing of Aspergillus nidulans and comparative analysis with A. fumigatus and A. oryzae.</title>
        <authorList>
            <person name="Galagan J.E."/>
            <person name="Calvo S.E."/>
            <person name="Cuomo C."/>
            <person name="Ma L.J."/>
            <person name="Wortman J.R."/>
            <person name="Batzoglou S."/>
            <person name="Lee S.I."/>
            <person name="Basturkmen M."/>
            <person name="Spevak C.C."/>
            <person name="Clutterbuck J."/>
            <person name="Kapitonov V."/>
            <person name="Jurka J."/>
            <person name="Scazzocchio C."/>
            <person name="Farman M."/>
            <person name="Butler J."/>
            <person name="Purcell S."/>
            <person name="Harris S."/>
            <person name="Braus G.H."/>
            <person name="Draht O."/>
            <person name="Busch S."/>
            <person name="D'Enfert C."/>
            <person name="Bouchier C."/>
            <person name="Goldman G.H."/>
            <person name="Bell-Pedersen D."/>
            <person name="Griffiths-Jones S."/>
            <person name="Doonan J.H."/>
            <person name="Yu J."/>
            <person name="Vienken K."/>
            <person name="Pain A."/>
            <person name="Freitag M."/>
            <person name="Selker E.U."/>
            <person name="Archer D.B."/>
            <person name="Penalva M.A."/>
            <person name="Oakley B.R."/>
            <person name="Momany M."/>
            <person name="Tanaka T."/>
            <person name="Kumagai T."/>
            <person name="Asai K."/>
            <person name="Machida M."/>
            <person name="Nierman W.C."/>
            <person name="Denning D.W."/>
            <person name="Caddick M."/>
            <person name="Hynes M."/>
            <person name="Paoletti M."/>
            <person name="Fischer R."/>
            <person name="Miller B."/>
            <person name="Dyer P."/>
            <person name="Sachs M.S."/>
            <person name="Osmani S.A."/>
            <person name="Birren B.W."/>
        </authorList>
    </citation>
    <scope>NUCLEOTIDE SEQUENCE [LARGE SCALE GENOMIC DNA]</scope>
    <source>
        <strain evidence="15">FGSC A4 / ATCC 38163 / CBS 112.46 / NRRL 194 / M139</strain>
    </source>
</reference>
<evidence type="ECO:0000256" key="6">
    <source>
        <dbReference type="ARBA" id="ARBA00022792"/>
    </source>
</evidence>
<keyword evidence="9" id="KW-0496">Mitochondrion</keyword>
<keyword evidence="4 14" id="KW-0645">Protease</keyword>
<dbReference type="FunCoup" id="Q5B8I1">
    <property type="interactions" value="352"/>
</dbReference>
<organism evidence="14 15">
    <name type="scientific">Emericella nidulans (strain FGSC A4 / ATCC 38163 / CBS 112.46 / NRRL 194 / M139)</name>
    <name type="common">Aspergillus nidulans</name>
    <dbReference type="NCBI Taxonomy" id="227321"/>
    <lineage>
        <taxon>Eukaryota</taxon>
        <taxon>Fungi</taxon>
        <taxon>Dikarya</taxon>
        <taxon>Ascomycota</taxon>
        <taxon>Pezizomycotina</taxon>
        <taxon>Eurotiomycetes</taxon>
        <taxon>Eurotiomycetidae</taxon>
        <taxon>Eurotiales</taxon>
        <taxon>Aspergillaceae</taxon>
        <taxon>Aspergillus</taxon>
        <taxon>Aspergillus subgen. Nidulantes</taxon>
    </lineage>
</organism>
<dbReference type="VEuPathDB" id="FungiDB:AN3149"/>
<feature type="domain" description="Peptidase S26" evidence="13">
    <location>
        <begin position="195"/>
        <end position="236"/>
    </location>
</feature>
<feature type="region of interest" description="Disordered" evidence="12">
    <location>
        <begin position="1"/>
        <end position="65"/>
    </location>
</feature>
<evidence type="ECO:0000256" key="2">
    <source>
        <dbReference type="ARBA" id="ARBA00007066"/>
    </source>
</evidence>
<evidence type="ECO:0000256" key="1">
    <source>
        <dbReference type="ARBA" id="ARBA00004434"/>
    </source>
</evidence>
<protein>
    <recommendedName>
        <fullName evidence="3">Mitochondrial inner membrane protease subunit 2</fullName>
    </recommendedName>
</protein>
<dbReference type="InterPro" id="IPR019533">
    <property type="entry name" value="Peptidase_S26"/>
</dbReference>
<dbReference type="Proteomes" id="UP000000560">
    <property type="component" value="Chromosome VI"/>
</dbReference>
<dbReference type="InterPro" id="IPR000223">
    <property type="entry name" value="Pept_S26A_signal_pept_1"/>
</dbReference>
<proteinExistence type="inferred from homology"/>
<sequence>MAQPPKFRILSPESALRRARPDPSSTPSQSQAPFQSPTTSHSPPTTTTATSSSTPKSTPNPRSSFSPFSRLRNYYSTLPRPFRLAFRTIGAVAPIVPIGLYFSEYVGQLLLVNGPSMTPYLNEDYDIMHTKKDIVLVKMWPGLSAFRWGQRKMRIERGMLVLFPSPGNPDNVAIKRVIGLPGDRITTREPCAKPSQIVPFNHVWVEGDNPKKSLDSNTYGPVSISLISGRVMAVVWPRFRWLNWEEWESGDVDGGRFGEGYLAEVRERVEKGAVELQKPFLI</sequence>
<evidence type="ECO:0000259" key="13">
    <source>
        <dbReference type="Pfam" id="PF10502"/>
    </source>
</evidence>
<dbReference type="GO" id="GO:0004252">
    <property type="term" value="F:serine-type endopeptidase activity"/>
    <property type="evidence" value="ECO:0007669"/>
    <property type="project" value="InterPro"/>
</dbReference>
<dbReference type="FunFam" id="2.10.109.10:FF:000023">
    <property type="entry name" value="Mitochondrial inner membrane protease subunit 2"/>
    <property type="match status" value="1"/>
</dbReference>
<name>Q5B8I1_EMENI</name>
<evidence type="ECO:0000256" key="12">
    <source>
        <dbReference type="SAM" id="MobiDB-lite"/>
    </source>
</evidence>
<gene>
    <name evidence="14" type="ORF">ANIA_03149</name>
</gene>
<dbReference type="OMA" id="VNMWPWG"/>
<evidence type="ECO:0000256" key="7">
    <source>
        <dbReference type="ARBA" id="ARBA00022801"/>
    </source>
</evidence>
<keyword evidence="5" id="KW-0812">Transmembrane</keyword>
<dbReference type="MEROPS" id="S26.A09"/>
<dbReference type="KEGG" id="ani:ANIA_03149"/>
<keyword evidence="8" id="KW-1133">Transmembrane helix</keyword>
<dbReference type="GO" id="GO:0006465">
    <property type="term" value="P:signal peptide processing"/>
    <property type="evidence" value="ECO:0007669"/>
    <property type="project" value="InterPro"/>
</dbReference>
<evidence type="ECO:0000256" key="9">
    <source>
        <dbReference type="ARBA" id="ARBA00023128"/>
    </source>
</evidence>
<keyword evidence="6" id="KW-0999">Mitochondrion inner membrane</keyword>
<dbReference type="GeneID" id="2874488"/>
<dbReference type="CDD" id="cd06530">
    <property type="entry name" value="S26_SPase_I"/>
    <property type="match status" value="1"/>
</dbReference>
<evidence type="ECO:0000256" key="10">
    <source>
        <dbReference type="ARBA" id="ARBA00023136"/>
    </source>
</evidence>
<keyword evidence="10" id="KW-0472">Membrane</keyword>
<dbReference type="SUPFAM" id="SSF51306">
    <property type="entry name" value="LexA/Signal peptidase"/>
    <property type="match status" value="1"/>
</dbReference>
<dbReference type="PANTHER" id="PTHR46041">
    <property type="entry name" value="MITOCHONDRIAL INNER MEMBRANE PROTEASE SUBUNIT 2"/>
    <property type="match status" value="1"/>
</dbReference>
<dbReference type="GO" id="GO:0006627">
    <property type="term" value="P:protein processing involved in protein targeting to mitochondrion"/>
    <property type="evidence" value="ECO:0000318"/>
    <property type="project" value="GO_Central"/>
</dbReference>
<dbReference type="RefSeq" id="XP_660753.1">
    <property type="nucleotide sequence ID" value="XM_655661.1"/>
</dbReference>
<keyword evidence="7" id="KW-0378">Hydrolase</keyword>
<dbReference type="EMBL" id="BN001306">
    <property type="protein sequence ID" value="CBF83308.1"/>
    <property type="molecule type" value="Genomic_DNA"/>
</dbReference>
<reference evidence="15" key="2">
    <citation type="journal article" date="2009" name="Fungal Genet. Biol.">
        <title>The 2008 update of the Aspergillus nidulans genome annotation: a community effort.</title>
        <authorList>
            <person name="Wortman J.R."/>
            <person name="Gilsenan J.M."/>
            <person name="Joardar V."/>
            <person name="Deegan J."/>
            <person name="Clutterbuck J."/>
            <person name="Andersen M.R."/>
            <person name="Archer D."/>
            <person name="Bencina M."/>
            <person name="Braus G."/>
            <person name="Coutinho P."/>
            <person name="von Dohren H."/>
            <person name="Doonan J."/>
            <person name="Driessen A.J."/>
            <person name="Durek P."/>
            <person name="Espeso E."/>
            <person name="Fekete E."/>
            <person name="Flipphi M."/>
            <person name="Estrada C.G."/>
            <person name="Geysens S."/>
            <person name="Goldman G."/>
            <person name="de Groot P.W."/>
            <person name="Hansen K."/>
            <person name="Harris S.D."/>
            <person name="Heinekamp T."/>
            <person name="Helmstaedt K."/>
            <person name="Henrissat B."/>
            <person name="Hofmann G."/>
            <person name="Homan T."/>
            <person name="Horio T."/>
            <person name="Horiuchi H."/>
            <person name="James S."/>
            <person name="Jones M."/>
            <person name="Karaffa L."/>
            <person name="Karanyi Z."/>
            <person name="Kato M."/>
            <person name="Keller N."/>
            <person name="Kelly D.E."/>
            <person name="Kiel J.A."/>
            <person name="Kim J.M."/>
            <person name="van der Klei I.J."/>
            <person name="Klis F.M."/>
            <person name="Kovalchuk A."/>
            <person name="Krasevec N."/>
            <person name="Kubicek C.P."/>
            <person name="Liu B."/>
            <person name="Maccabe A."/>
            <person name="Meyer V."/>
            <person name="Mirabito P."/>
            <person name="Miskei M."/>
            <person name="Mos M."/>
            <person name="Mullins J."/>
            <person name="Nelson D.R."/>
            <person name="Nielsen J."/>
            <person name="Oakley B.R."/>
            <person name="Osmani S.A."/>
            <person name="Pakula T."/>
            <person name="Paszewski A."/>
            <person name="Paulsen I."/>
            <person name="Pilsyk S."/>
            <person name="Pocsi I."/>
            <person name="Punt P.J."/>
            <person name="Ram A.F."/>
            <person name="Ren Q."/>
            <person name="Robellet X."/>
            <person name="Robson G."/>
            <person name="Seiboth B."/>
            <person name="van Solingen P."/>
            <person name="Specht T."/>
            <person name="Sun J."/>
            <person name="Taheri-Talesh N."/>
            <person name="Takeshita N."/>
            <person name="Ussery D."/>
            <person name="vanKuyk P.A."/>
            <person name="Visser H."/>
            <person name="van de Vondervoort P.J."/>
            <person name="de Vries R.P."/>
            <person name="Walton J."/>
            <person name="Xiang X."/>
            <person name="Xiong Y."/>
            <person name="Zeng A.P."/>
            <person name="Brandt B.W."/>
            <person name="Cornell M.J."/>
            <person name="van den Hondel C.A."/>
            <person name="Visser J."/>
            <person name="Oliver S.G."/>
            <person name="Turner G."/>
        </authorList>
    </citation>
    <scope>GENOME REANNOTATION</scope>
    <source>
        <strain evidence="15">FGSC A4 / ATCC 38163 / CBS 112.46 / NRRL 194 / M139</strain>
    </source>
</reference>
<comment type="similarity">
    <text evidence="2">Belongs to the peptidase S26 family. IMP2 subfamily.</text>
</comment>
<dbReference type="eggNOG" id="KOG1568">
    <property type="taxonomic scope" value="Eukaryota"/>
</dbReference>
<accession>Q5B8I1</accession>
<evidence type="ECO:0000313" key="15">
    <source>
        <dbReference type="Proteomes" id="UP000000560"/>
    </source>
</evidence>
<feature type="domain" description="Peptidase S26" evidence="13">
    <location>
        <begin position="88"/>
        <end position="188"/>
    </location>
</feature>
<keyword evidence="15" id="KW-1185">Reference proteome</keyword>
<feature type="compositionally biased region" description="Polar residues" evidence="12">
    <location>
        <begin position="23"/>
        <end position="35"/>
    </location>
</feature>
<comment type="subcellular location">
    <subcellularLocation>
        <location evidence="1">Mitochondrion inner membrane</location>
        <topology evidence="1">Single-pass membrane protein</topology>
    </subcellularLocation>
</comment>
<accession>C8VIG6</accession>
<feature type="compositionally biased region" description="Low complexity" evidence="12">
    <location>
        <begin position="36"/>
        <end position="65"/>
    </location>
</feature>
<feature type="active site" evidence="11">
    <location>
        <position position="116"/>
    </location>
</feature>
<evidence type="ECO:0000256" key="3">
    <source>
        <dbReference type="ARBA" id="ARBA00013650"/>
    </source>
</evidence>
<dbReference type="Pfam" id="PF10502">
    <property type="entry name" value="Peptidase_S26"/>
    <property type="match status" value="2"/>
</dbReference>
<dbReference type="GO" id="GO:0042720">
    <property type="term" value="C:mitochondrial inner membrane peptidase complex"/>
    <property type="evidence" value="ECO:0000318"/>
    <property type="project" value="GO_Central"/>
</dbReference>
<feature type="active site" evidence="11">
    <location>
        <position position="175"/>
    </location>
</feature>
<dbReference type="InParanoid" id="Q5B8I1"/>
<dbReference type="InterPro" id="IPR036286">
    <property type="entry name" value="LexA/Signal_pep-like_sf"/>
</dbReference>
<dbReference type="HOGENOM" id="CLU_028723_4_0_1"/>
<evidence type="ECO:0000256" key="4">
    <source>
        <dbReference type="ARBA" id="ARBA00022670"/>
    </source>
</evidence>
<dbReference type="STRING" id="227321.Q5B8I1"/>
<dbReference type="PANTHER" id="PTHR46041:SF2">
    <property type="entry name" value="MITOCHONDRIAL INNER MEMBRANE PROTEASE SUBUNIT 2"/>
    <property type="match status" value="1"/>
</dbReference>
<dbReference type="InterPro" id="IPR037730">
    <property type="entry name" value="IMP2"/>
</dbReference>
<dbReference type="PRINTS" id="PR00727">
    <property type="entry name" value="LEADERPTASE"/>
</dbReference>
<evidence type="ECO:0000256" key="8">
    <source>
        <dbReference type="ARBA" id="ARBA00022989"/>
    </source>
</evidence>
<evidence type="ECO:0000256" key="11">
    <source>
        <dbReference type="PIRSR" id="PIRSR600223-1"/>
    </source>
</evidence>
<dbReference type="OrthoDB" id="9996127at2759"/>
<dbReference type="AlphaFoldDB" id="Q5B8I1"/>